<proteinExistence type="predicted"/>
<protein>
    <submittedName>
        <fullName evidence="1">Tryptophan synthase subunit beta</fullName>
    </submittedName>
</protein>
<dbReference type="Gene3D" id="3.40.470.10">
    <property type="entry name" value="Uracil-DNA glycosylase-like domain"/>
    <property type="match status" value="1"/>
</dbReference>
<dbReference type="Proteomes" id="UP000002297">
    <property type="component" value="Chromosome"/>
</dbReference>
<dbReference type="AlphaFoldDB" id="A3U7Z2"/>
<name>A3U7Z2_CROAH</name>
<dbReference type="HOGENOM" id="CLU_1249914_0_0_10"/>
<dbReference type="GeneID" id="89453052"/>
<dbReference type="eggNOG" id="ENOG5033CZ4">
    <property type="taxonomic scope" value="Bacteria"/>
</dbReference>
<reference evidence="1 2" key="1">
    <citation type="journal article" date="2010" name="J. Bacteriol.">
        <title>The complete genome sequence of Croceibacter atlanticus HTCC2559T.</title>
        <authorList>
            <person name="Oh H.M."/>
            <person name="Kang I."/>
            <person name="Ferriera S."/>
            <person name="Giovannoni S.J."/>
            <person name="Cho J.C."/>
        </authorList>
    </citation>
    <scope>NUCLEOTIDE SEQUENCE [LARGE SCALE GENOMIC DNA]</scope>
    <source>
        <strain evidence="2">ATCC BAA-628 / HTCC2559 / KCTC 12090</strain>
    </source>
</reference>
<gene>
    <name evidence="1" type="ordered locus">CA2559_06350</name>
</gene>
<sequence length="222" mass="25524">MKEFAQLIPKELHNLSGSVFYSGKKAFKGNKDLYIIGLNPGGSEILKKEDTILRHTQKTLNLEKDEWSEYKDEIWRGEAGKYGLQPRILHLLEKVNLSPYEVPASNVCFVRSTVEAKIADKVDYFNNICWNFHQNVIDKLGIKVILCFGNTSGKFVCDKLNANKLVDEYIEDNNRRWKSKVFKSNKGLYVVIATHPSRADWTNPKSDPSNLVVKYLNKVRLE</sequence>
<dbReference type="EMBL" id="CP002046">
    <property type="protein sequence ID" value="EAP88359.1"/>
    <property type="molecule type" value="Genomic_DNA"/>
</dbReference>
<dbReference type="STRING" id="216432.CA2559_06350"/>
<dbReference type="OrthoDB" id="3838047at2"/>
<accession>A3U7Z2</accession>
<dbReference type="RefSeq" id="WP_013187030.1">
    <property type="nucleotide sequence ID" value="NC_014230.1"/>
</dbReference>
<evidence type="ECO:0000313" key="1">
    <source>
        <dbReference type="EMBL" id="EAP88359.1"/>
    </source>
</evidence>
<evidence type="ECO:0000313" key="2">
    <source>
        <dbReference type="Proteomes" id="UP000002297"/>
    </source>
</evidence>
<dbReference type="InterPro" id="IPR036895">
    <property type="entry name" value="Uracil-DNA_glycosylase-like_sf"/>
</dbReference>
<keyword evidence="2" id="KW-1185">Reference proteome</keyword>
<organism evidence="1 2">
    <name type="scientific">Croceibacter atlanticus (strain ATCC BAA-628 / JCM 21780 / CIP 108009 / IAM 15332 / KCTC 12090 / HTCC2559)</name>
    <dbReference type="NCBI Taxonomy" id="216432"/>
    <lineage>
        <taxon>Bacteria</taxon>
        <taxon>Pseudomonadati</taxon>
        <taxon>Bacteroidota</taxon>
        <taxon>Flavobacteriia</taxon>
        <taxon>Flavobacteriales</taxon>
        <taxon>Flavobacteriaceae</taxon>
        <taxon>Croceibacter</taxon>
    </lineage>
</organism>
<dbReference type="KEGG" id="cat:CA2559_06350"/>